<sequence length="103" mass="11040">MMSVSVSIKVNRRIKTLMKKRKNASMATLVLRVSMGGADRLPSEPEPWYARLSAAPDQASALSDPICGGLMALGNLNYTQGGKGPEKITTPTIHVQPKTTTSI</sequence>
<protein>
    <submittedName>
        <fullName evidence="1">SFRICE_014819</fullName>
    </submittedName>
</protein>
<evidence type="ECO:0000313" key="1">
    <source>
        <dbReference type="EMBL" id="SOQ51619.1"/>
    </source>
</evidence>
<organism evidence="1">
    <name type="scientific">Spodoptera frugiperda</name>
    <name type="common">Fall armyworm</name>
    <dbReference type="NCBI Taxonomy" id="7108"/>
    <lineage>
        <taxon>Eukaryota</taxon>
        <taxon>Metazoa</taxon>
        <taxon>Ecdysozoa</taxon>
        <taxon>Arthropoda</taxon>
        <taxon>Hexapoda</taxon>
        <taxon>Insecta</taxon>
        <taxon>Pterygota</taxon>
        <taxon>Neoptera</taxon>
        <taxon>Endopterygota</taxon>
        <taxon>Lepidoptera</taxon>
        <taxon>Glossata</taxon>
        <taxon>Ditrysia</taxon>
        <taxon>Noctuoidea</taxon>
        <taxon>Noctuidae</taxon>
        <taxon>Amphipyrinae</taxon>
        <taxon>Spodoptera</taxon>
    </lineage>
</organism>
<proteinExistence type="predicted"/>
<gene>
    <name evidence="1" type="ORF">SFRICE_014819</name>
</gene>
<dbReference type="EMBL" id="ODYU01008214">
    <property type="protein sequence ID" value="SOQ51619.1"/>
    <property type="molecule type" value="Genomic_DNA"/>
</dbReference>
<dbReference type="AlphaFoldDB" id="A0A2H1WEX7"/>
<accession>A0A2H1WEX7</accession>
<name>A0A2H1WEX7_SPOFR</name>
<reference evidence="1" key="1">
    <citation type="submission" date="2016-07" db="EMBL/GenBank/DDBJ databases">
        <authorList>
            <person name="Bretaudeau A."/>
        </authorList>
    </citation>
    <scope>NUCLEOTIDE SEQUENCE</scope>
    <source>
        <strain evidence="1">Rice</strain>
        <tissue evidence="1">Whole body</tissue>
    </source>
</reference>